<dbReference type="Proteomes" id="UP000011835">
    <property type="component" value="Chromosome"/>
</dbReference>
<dbReference type="HOGENOM" id="CLU_3285667_0_0_11"/>
<feature type="region of interest" description="Disordered" evidence="1">
    <location>
        <begin position="1"/>
        <end position="40"/>
    </location>
</feature>
<organism evidence="2 3">
    <name type="scientific">Bifidobacterium thermophilum RBL67</name>
    <dbReference type="NCBI Taxonomy" id="1254439"/>
    <lineage>
        <taxon>Bacteria</taxon>
        <taxon>Bacillati</taxon>
        <taxon>Actinomycetota</taxon>
        <taxon>Actinomycetes</taxon>
        <taxon>Bifidobacteriales</taxon>
        <taxon>Bifidobacteriaceae</taxon>
        <taxon>Bifidobacterium</taxon>
    </lineage>
</organism>
<sequence>MSRHTQPDKPGSPTIHHAINPHAAHAPTNTTRQISPARDN</sequence>
<feature type="compositionally biased region" description="Low complexity" evidence="1">
    <location>
        <begin position="14"/>
        <end position="29"/>
    </location>
</feature>
<dbReference type="EMBL" id="CP004346">
    <property type="protein sequence ID" value="AGH40398.1"/>
    <property type="molecule type" value="Genomic_DNA"/>
</dbReference>
<proteinExistence type="predicted"/>
<evidence type="ECO:0000313" key="2">
    <source>
        <dbReference type="EMBL" id="AGH40398.1"/>
    </source>
</evidence>
<protein>
    <submittedName>
        <fullName evidence="2">Uncharacterized protein</fullName>
    </submittedName>
</protein>
<reference evidence="2 3" key="1">
    <citation type="journal article" date="2013" name="Genome Announc.">
        <title>Complete Genome Sequence of the Probiotic Bifidobacterium thermophilum Strain RBL67.</title>
        <authorList>
            <person name="Jans C."/>
            <person name="Lacroix C."/>
            <person name="Follador R."/>
            <person name="Stevens M.J."/>
        </authorList>
    </citation>
    <scope>NUCLEOTIDE SEQUENCE [LARGE SCALE GENOMIC DNA]</scope>
    <source>
        <strain evidence="2 3">RBL67</strain>
    </source>
</reference>
<gene>
    <name evidence="2" type="ORF">D805_0131</name>
</gene>
<evidence type="ECO:0000313" key="3">
    <source>
        <dbReference type="Proteomes" id="UP000011835"/>
    </source>
</evidence>
<accession>M4RD05</accession>
<dbReference type="PATRIC" id="fig|1254439.12.peg.128"/>
<evidence type="ECO:0000256" key="1">
    <source>
        <dbReference type="SAM" id="MobiDB-lite"/>
    </source>
</evidence>
<keyword evidence="3" id="KW-1185">Reference proteome</keyword>
<dbReference type="AlphaFoldDB" id="M4RD05"/>
<dbReference type="KEGG" id="btp:D805_0131"/>
<name>M4RD05_9BIFI</name>